<reference evidence="5 7" key="1">
    <citation type="submission" date="2015-01" db="EMBL/GenBank/DDBJ databases">
        <title>Genome sequences of high lactate-tolerant strain Salinicoccus roseus W12 with industrial interest.</title>
        <authorList>
            <person name="Wang H."/>
            <person name="Yu B."/>
        </authorList>
    </citation>
    <scope>NUCLEOTIDE SEQUENCE [LARGE SCALE GENOMIC DNA]</scope>
    <source>
        <strain evidence="5 7">W12</strain>
    </source>
</reference>
<protein>
    <submittedName>
        <fullName evidence="6">Helix-turn-helix transcriptional regulator</fullName>
    </submittedName>
</protein>
<evidence type="ECO:0000313" key="7">
    <source>
        <dbReference type="Proteomes" id="UP000031546"/>
    </source>
</evidence>
<dbReference type="PRINTS" id="PR00038">
    <property type="entry name" value="HTHLUXR"/>
</dbReference>
<dbReference type="Proteomes" id="UP000527860">
    <property type="component" value="Unassembled WGS sequence"/>
</dbReference>
<dbReference type="InterPro" id="IPR036388">
    <property type="entry name" value="WH-like_DNA-bd_sf"/>
</dbReference>
<keyword evidence="1" id="KW-0805">Transcription regulation</keyword>
<dbReference type="RefSeq" id="WP_040106090.1">
    <property type="nucleotide sequence ID" value="NZ_JABEVU030000001.1"/>
</dbReference>
<proteinExistence type="predicted"/>
<keyword evidence="8" id="KW-1185">Reference proteome</keyword>
<accession>A0A0C2E5J5</accession>
<evidence type="ECO:0000256" key="1">
    <source>
        <dbReference type="ARBA" id="ARBA00023015"/>
    </source>
</evidence>
<gene>
    <name evidence="6" type="ORF">F7P68_0009335</name>
    <name evidence="5" type="ORF">SN16_07960</name>
</gene>
<evidence type="ECO:0000313" key="6">
    <source>
        <dbReference type="EMBL" id="MDB0580734.1"/>
    </source>
</evidence>
<dbReference type="Pfam" id="PF00196">
    <property type="entry name" value="GerE"/>
    <property type="match status" value="1"/>
</dbReference>
<reference evidence="6" key="3">
    <citation type="submission" date="2020-04" db="EMBL/GenBank/DDBJ databases">
        <authorList>
            <person name="Tanveer F."/>
            <person name="Xie Y."/>
            <person name="Shinwari Z.K."/>
        </authorList>
    </citation>
    <scope>NUCLEOTIDE SEQUENCE</scope>
    <source>
        <strain evidence="6">MOSEL-ME25</strain>
    </source>
</reference>
<dbReference type="PANTHER" id="PTHR44688">
    <property type="entry name" value="DNA-BINDING TRANSCRIPTIONAL ACTIVATOR DEVR_DOSR"/>
    <property type="match status" value="1"/>
</dbReference>
<dbReference type="Proteomes" id="UP000031546">
    <property type="component" value="Unassembled WGS sequence"/>
</dbReference>
<sequence>MASATELLEKVQQTFAAQYGLTFFLTDRNGTMLTSVEGGSNLCSMMLAEGTLEEMRNILRYDGRINRPFMYEISSGIHIMAAPVMNGADISHYLWAGVLVEEEAEFDAPADDHETVPVLHENNRREWLELADRIAEMTGLCLQESPAAPLADLSLDRFRKSVQQHEAATAELFSQVTEDGGEIEFMGIAEQTGEDTYTVTRIIGRAAEKLKGKQFIIGEGFLGRAALTEEPAYWEDIGRDRRSRIFSSLEQRPQLLFTDTAQMHDGGIAVLFGGSFAKKRASASTRTLMQMTSILTESSLMVEGLREENAQQLSRLTSLVEICRLMSSTPDPRRMILILLDISINLVEGPFSLILIKDSKNGKGKLITRGKYDGEVSQYIRSMMEQTRQLSQLPEDTDGEPYLLTLPNGQRAIECPLSYGDELQGILSVGIEDASKLDLQEHIAFLQTLSIIGGVSLQLAGQRETCIEEEKTEALHLAVQEMDEAVYERSKEAAELAAVTTTRLEFPEASARAVVRACQLSHYSVEFIRRIFPEGDTAAVMETGNAILQHHDIPHTDSMSVAGYIYALCTSYTKNERLEDAEALPQMDGEALDAFCSLVRTAHVSEVEFSLESGTETEDVQDIAEAVKHMDHLSPREQEVLALLAQGRNNQDIAEILYISAHTVKNHITKIFHKLDVSDRAGAISKVYRHLHKY</sequence>
<feature type="domain" description="HTH luxR-type" evidence="4">
    <location>
        <begin position="626"/>
        <end position="691"/>
    </location>
</feature>
<reference evidence="6 8" key="4">
    <citation type="submission" date="2022-12" db="EMBL/GenBank/DDBJ databases">
        <title>Genome analysis and biological profiling of marine Salinicoccus roseus MOSEL-ME25.</title>
        <authorList>
            <person name="Mirza F.T."/>
            <person name="Xie Y."/>
            <person name="Shinwari Z.K."/>
        </authorList>
    </citation>
    <scope>NUCLEOTIDE SEQUENCE [LARGE SCALE GENOMIC DNA]</scope>
    <source>
        <strain evidence="6 8">MOSEL-ME25</strain>
    </source>
</reference>
<dbReference type="STRING" id="45670.SN16_07960"/>
<dbReference type="CDD" id="cd06170">
    <property type="entry name" value="LuxR_C_like"/>
    <property type="match status" value="1"/>
</dbReference>
<dbReference type="GO" id="GO:0006355">
    <property type="term" value="P:regulation of DNA-templated transcription"/>
    <property type="evidence" value="ECO:0007669"/>
    <property type="project" value="InterPro"/>
</dbReference>
<name>A0A0C2E5J5_9STAP</name>
<dbReference type="Gene3D" id="1.10.10.10">
    <property type="entry name" value="Winged helix-like DNA-binding domain superfamily/Winged helix DNA-binding domain"/>
    <property type="match status" value="1"/>
</dbReference>
<dbReference type="GO" id="GO:0003677">
    <property type="term" value="F:DNA binding"/>
    <property type="evidence" value="ECO:0007669"/>
    <property type="project" value="UniProtKB-KW"/>
</dbReference>
<dbReference type="AlphaFoldDB" id="A0A0C2E5J5"/>
<evidence type="ECO:0000313" key="8">
    <source>
        <dbReference type="Proteomes" id="UP000527860"/>
    </source>
</evidence>
<dbReference type="PANTHER" id="PTHR44688:SF16">
    <property type="entry name" value="DNA-BINDING TRANSCRIPTIONAL ACTIVATOR DEVR_DOSR"/>
    <property type="match status" value="1"/>
</dbReference>
<evidence type="ECO:0000259" key="4">
    <source>
        <dbReference type="PROSITE" id="PS50043"/>
    </source>
</evidence>
<organism evidence="5 7">
    <name type="scientific">Salinicoccus roseus</name>
    <dbReference type="NCBI Taxonomy" id="45670"/>
    <lineage>
        <taxon>Bacteria</taxon>
        <taxon>Bacillati</taxon>
        <taxon>Bacillota</taxon>
        <taxon>Bacilli</taxon>
        <taxon>Bacillales</taxon>
        <taxon>Staphylococcaceae</taxon>
        <taxon>Salinicoccus</taxon>
    </lineage>
</organism>
<keyword evidence="2" id="KW-0238">DNA-binding</keyword>
<dbReference type="InterPro" id="IPR000792">
    <property type="entry name" value="Tscrpt_reg_LuxR_C"/>
</dbReference>
<dbReference type="EMBL" id="JABEVU030000001">
    <property type="protein sequence ID" value="MDB0580734.1"/>
    <property type="molecule type" value="Genomic_DNA"/>
</dbReference>
<dbReference type="InterPro" id="IPR016032">
    <property type="entry name" value="Sig_transdc_resp-reg_C-effctor"/>
</dbReference>
<evidence type="ECO:0000256" key="3">
    <source>
        <dbReference type="ARBA" id="ARBA00023163"/>
    </source>
</evidence>
<dbReference type="GeneID" id="78079304"/>
<reference evidence="8" key="2">
    <citation type="submission" date="2020-04" db="EMBL/GenBank/DDBJ databases">
        <title>Genome analysis and biological profiling of marine Cellulosimicrobium funkei MOSEL-ME6.</title>
        <authorList>
            <person name="Tanveer F."/>
            <person name="Xie Y."/>
            <person name="Shinwari Z.K."/>
        </authorList>
    </citation>
    <scope>NUCLEOTIDE SEQUENCE [LARGE SCALE GENOMIC DNA]</scope>
    <source>
        <strain evidence="8">MOSEL-ME25</strain>
    </source>
</reference>
<dbReference type="SUPFAM" id="SSF46894">
    <property type="entry name" value="C-terminal effector domain of the bipartite response regulators"/>
    <property type="match status" value="1"/>
</dbReference>
<dbReference type="EMBL" id="JXII01000006">
    <property type="protein sequence ID" value="KIH70632.1"/>
    <property type="molecule type" value="Genomic_DNA"/>
</dbReference>
<keyword evidence="3" id="KW-0804">Transcription</keyword>
<dbReference type="PROSITE" id="PS50043">
    <property type="entry name" value="HTH_LUXR_2"/>
    <property type="match status" value="1"/>
</dbReference>
<evidence type="ECO:0000313" key="5">
    <source>
        <dbReference type="EMBL" id="KIH70632.1"/>
    </source>
</evidence>
<comment type="caution">
    <text evidence="5">The sequence shown here is derived from an EMBL/GenBank/DDBJ whole genome shotgun (WGS) entry which is preliminary data.</text>
</comment>
<evidence type="ECO:0000256" key="2">
    <source>
        <dbReference type="ARBA" id="ARBA00023125"/>
    </source>
</evidence>
<dbReference type="SMART" id="SM00421">
    <property type="entry name" value="HTH_LUXR"/>
    <property type="match status" value="1"/>
</dbReference>